<dbReference type="Pfam" id="PF01636">
    <property type="entry name" value="APH"/>
    <property type="match status" value="1"/>
</dbReference>
<dbReference type="RefSeq" id="XP_001886503.1">
    <property type="nucleotide sequence ID" value="XM_001886468.1"/>
</dbReference>
<dbReference type="InterPro" id="IPR002575">
    <property type="entry name" value="Aminoglycoside_PTrfase"/>
</dbReference>
<proteinExistence type="predicted"/>
<feature type="domain" description="Aminoglycoside phosphotransferase" evidence="1">
    <location>
        <begin position="45"/>
        <end position="160"/>
    </location>
</feature>
<dbReference type="SUPFAM" id="SSF56112">
    <property type="entry name" value="Protein kinase-like (PK-like)"/>
    <property type="match status" value="1"/>
</dbReference>
<dbReference type="GeneID" id="6082140"/>
<dbReference type="Proteomes" id="UP000001194">
    <property type="component" value="Unassembled WGS sequence"/>
</dbReference>
<evidence type="ECO:0000313" key="3">
    <source>
        <dbReference type="Proteomes" id="UP000001194"/>
    </source>
</evidence>
<accession>B0DRI9</accession>
<protein>
    <submittedName>
        <fullName evidence="2">Predicted protein</fullName>
    </submittedName>
</protein>
<dbReference type="OrthoDB" id="10003767at2759"/>
<reference evidence="2 3" key="1">
    <citation type="journal article" date="2008" name="Nature">
        <title>The genome of Laccaria bicolor provides insights into mycorrhizal symbiosis.</title>
        <authorList>
            <person name="Martin F."/>
            <person name="Aerts A."/>
            <person name="Ahren D."/>
            <person name="Brun A."/>
            <person name="Danchin E.G.J."/>
            <person name="Duchaussoy F."/>
            <person name="Gibon J."/>
            <person name="Kohler A."/>
            <person name="Lindquist E."/>
            <person name="Pereda V."/>
            <person name="Salamov A."/>
            <person name="Shapiro H.J."/>
            <person name="Wuyts J."/>
            <person name="Blaudez D."/>
            <person name="Buee M."/>
            <person name="Brokstein P."/>
            <person name="Canbaeck B."/>
            <person name="Cohen D."/>
            <person name="Courty P.E."/>
            <person name="Coutinho P.M."/>
            <person name="Delaruelle C."/>
            <person name="Detter J.C."/>
            <person name="Deveau A."/>
            <person name="DiFazio S."/>
            <person name="Duplessis S."/>
            <person name="Fraissinet-Tachet L."/>
            <person name="Lucic E."/>
            <person name="Frey-Klett P."/>
            <person name="Fourrey C."/>
            <person name="Feussner I."/>
            <person name="Gay G."/>
            <person name="Grimwood J."/>
            <person name="Hoegger P.J."/>
            <person name="Jain P."/>
            <person name="Kilaru S."/>
            <person name="Labbe J."/>
            <person name="Lin Y.C."/>
            <person name="Legue V."/>
            <person name="Le Tacon F."/>
            <person name="Marmeisse R."/>
            <person name="Melayah D."/>
            <person name="Montanini B."/>
            <person name="Muratet M."/>
            <person name="Nehls U."/>
            <person name="Niculita-Hirzel H."/>
            <person name="Oudot-Le Secq M.P."/>
            <person name="Peter M."/>
            <person name="Quesneville H."/>
            <person name="Rajashekar B."/>
            <person name="Reich M."/>
            <person name="Rouhier N."/>
            <person name="Schmutz J."/>
            <person name="Yin T."/>
            <person name="Chalot M."/>
            <person name="Henrissat B."/>
            <person name="Kuees U."/>
            <person name="Lucas S."/>
            <person name="Van de Peer Y."/>
            <person name="Podila G.K."/>
            <person name="Polle A."/>
            <person name="Pukkila P.J."/>
            <person name="Richardson P.M."/>
            <person name="Rouze P."/>
            <person name="Sanders I.R."/>
            <person name="Stajich J.E."/>
            <person name="Tunlid A."/>
            <person name="Tuskan G."/>
            <person name="Grigoriev I.V."/>
        </authorList>
    </citation>
    <scope>NUCLEOTIDE SEQUENCE [LARGE SCALE GENOMIC DNA]</scope>
    <source>
        <strain evidence="3">S238N-H82 / ATCC MYA-4686</strain>
    </source>
</reference>
<dbReference type="Gene3D" id="3.30.200.20">
    <property type="entry name" value="Phosphorylase Kinase, domain 1"/>
    <property type="match status" value="1"/>
</dbReference>
<dbReference type="AlphaFoldDB" id="B0DRI9"/>
<evidence type="ECO:0000259" key="1">
    <source>
        <dbReference type="Pfam" id="PF01636"/>
    </source>
</evidence>
<dbReference type="EMBL" id="DS547128">
    <property type="protein sequence ID" value="EDR02793.1"/>
    <property type="molecule type" value="Genomic_DNA"/>
</dbReference>
<sequence>MTATSDVTSSTFSYDGEGVADTFSLTELRGVVNSHFNAKCTIEKLAQGGYHKVYNISKDDGTSVGIVHVAAPAFPRDKLESEVATLKYLATHTNIPVPRVFAWDSDAANPVGVEYMIMEKLPGISASNVWDNLPIKVKERVVFEVAEHLMAMFALRFETAGSLYISSEEIVVGPIVSGPFYRALDGVRRLPPGFSPDATYRGPFSTTTVSPELRPRGAAIYLSAPLYCTTRI</sequence>
<dbReference type="PANTHER" id="PTHR21310:SF15">
    <property type="entry name" value="AMINOGLYCOSIDE PHOSPHOTRANSFERASE DOMAIN-CONTAINING PROTEIN"/>
    <property type="match status" value="1"/>
</dbReference>
<dbReference type="InParanoid" id="B0DRI9"/>
<dbReference type="HOGENOM" id="CLU_1195047_0_0_1"/>
<gene>
    <name evidence="2" type="ORF">LACBIDRAFT_308054</name>
</gene>
<dbReference type="PANTHER" id="PTHR21310">
    <property type="entry name" value="AMINOGLYCOSIDE PHOSPHOTRANSFERASE-RELATED-RELATED"/>
    <property type="match status" value="1"/>
</dbReference>
<evidence type="ECO:0000313" key="2">
    <source>
        <dbReference type="EMBL" id="EDR02793.1"/>
    </source>
</evidence>
<dbReference type="InterPro" id="IPR011009">
    <property type="entry name" value="Kinase-like_dom_sf"/>
</dbReference>
<keyword evidence="3" id="KW-1185">Reference proteome</keyword>
<name>B0DRI9_LACBS</name>
<organism evidence="3">
    <name type="scientific">Laccaria bicolor (strain S238N-H82 / ATCC MYA-4686)</name>
    <name type="common">Bicoloured deceiver</name>
    <name type="synonym">Laccaria laccata var. bicolor</name>
    <dbReference type="NCBI Taxonomy" id="486041"/>
    <lineage>
        <taxon>Eukaryota</taxon>
        <taxon>Fungi</taxon>
        <taxon>Dikarya</taxon>
        <taxon>Basidiomycota</taxon>
        <taxon>Agaricomycotina</taxon>
        <taxon>Agaricomycetes</taxon>
        <taxon>Agaricomycetidae</taxon>
        <taxon>Agaricales</taxon>
        <taxon>Agaricineae</taxon>
        <taxon>Hydnangiaceae</taxon>
        <taxon>Laccaria</taxon>
    </lineage>
</organism>
<dbReference type="STRING" id="486041.B0DRI9"/>
<dbReference type="KEGG" id="lbc:LACBIDRAFT_308054"/>
<dbReference type="InterPro" id="IPR051678">
    <property type="entry name" value="AGP_Transferase"/>
</dbReference>